<dbReference type="PRINTS" id="PR00037">
    <property type="entry name" value="HTHLACR"/>
</dbReference>
<dbReference type="RefSeq" id="WP_207674021.1">
    <property type="nucleotide sequence ID" value="NZ_JAFREM010000019.1"/>
</dbReference>
<dbReference type="InterPro" id="IPR036390">
    <property type="entry name" value="WH_DNA-bd_sf"/>
</dbReference>
<organism evidence="5 6">
    <name type="scientific">Candidatus Enterococcus moelleringii</name>
    <dbReference type="NCBI Taxonomy" id="2815325"/>
    <lineage>
        <taxon>Bacteria</taxon>
        <taxon>Bacillati</taxon>
        <taxon>Bacillota</taxon>
        <taxon>Bacilli</taxon>
        <taxon>Lactobacillales</taxon>
        <taxon>Enterococcaceae</taxon>
        <taxon>Enterococcus</taxon>
    </lineage>
</organism>
<dbReference type="PROSITE" id="PS00894">
    <property type="entry name" value="HTH_DEOR_1"/>
    <property type="match status" value="1"/>
</dbReference>
<dbReference type="InterPro" id="IPR037171">
    <property type="entry name" value="NagB/RpiA_transferase-like"/>
</dbReference>
<dbReference type="SMART" id="SM00420">
    <property type="entry name" value="HTH_DEOR"/>
    <property type="match status" value="1"/>
</dbReference>
<keyword evidence="6" id="KW-1185">Reference proteome</keyword>
<sequence length="252" mass="28536">MKVKRLQELEEFIHSEGHVSIDELCCQFQVSKNTIRRDLNKLEEDGLVAKVYGGVSSLNQTATPFKKRIIEHDAEKKQIARKAAETIEDHDMIYIDSGTTTHHLVNYIDPDYHVTIITNSLDVLNQSVNQPNCKVLLLGNTFKSNTRSFINVRDWPFFERLNINKSYMSATGVSLERGVTNSDVYEYSIKHQILQKSLKNHLLVDASKFGKAALVTFAQIAEFDTIYTGSAIPPAYLDHCESQNVTVAITEK</sequence>
<feature type="domain" description="HTH deoR-type" evidence="4">
    <location>
        <begin position="2"/>
        <end position="57"/>
    </location>
</feature>
<dbReference type="Gene3D" id="3.40.50.1360">
    <property type="match status" value="1"/>
</dbReference>
<dbReference type="InterPro" id="IPR014036">
    <property type="entry name" value="DeoR-like_C"/>
</dbReference>
<dbReference type="SMART" id="SM01134">
    <property type="entry name" value="DeoRC"/>
    <property type="match status" value="1"/>
</dbReference>
<dbReference type="PROSITE" id="PS51000">
    <property type="entry name" value="HTH_DEOR_2"/>
    <property type="match status" value="1"/>
</dbReference>
<comment type="caution">
    <text evidence="5">The sequence shown here is derived from an EMBL/GenBank/DDBJ whole genome shotgun (WGS) entry which is preliminary data.</text>
</comment>
<dbReference type="InterPro" id="IPR050313">
    <property type="entry name" value="Carb_Metab_HTH_regulators"/>
</dbReference>
<dbReference type="PANTHER" id="PTHR30363:SF60">
    <property type="entry name" value="HTH-TYPE TRANSCRIPTIONAL REGULATOR IOLR"/>
    <property type="match status" value="1"/>
</dbReference>
<dbReference type="EMBL" id="JAFREM010000019">
    <property type="protein sequence ID" value="MBO1307091.1"/>
    <property type="molecule type" value="Genomic_DNA"/>
</dbReference>
<dbReference type="Pfam" id="PF00455">
    <property type="entry name" value="DeoRC"/>
    <property type="match status" value="1"/>
</dbReference>
<accession>A0ABS3LBT6</accession>
<evidence type="ECO:0000313" key="5">
    <source>
        <dbReference type="EMBL" id="MBO1307091.1"/>
    </source>
</evidence>
<keyword evidence="1" id="KW-0805">Transcription regulation</keyword>
<evidence type="ECO:0000259" key="4">
    <source>
        <dbReference type="PROSITE" id="PS51000"/>
    </source>
</evidence>
<evidence type="ECO:0000256" key="2">
    <source>
        <dbReference type="ARBA" id="ARBA00023125"/>
    </source>
</evidence>
<dbReference type="Proteomes" id="UP000664601">
    <property type="component" value="Unassembled WGS sequence"/>
</dbReference>
<protein>
    <submittedName>
        <fullName evidence="5">DeoR/GlpR transcriptional regulator</fullName>
    </submittedName>
</protein>
<evidence type="ECO:0000313" key="6">
    <source>
        <dbReference type="Proteomes" id="UP000664601"/>
    </source>
</evidence>
<dbReference type="SUPFAM" id="SSF46785">
    <property type="entry name" value="Winged helix' DNA-binding domain"/>
    <property type="match status" value="1"/>
</dbReference>
<proteinExistence type="predicted"/>
<keyword evidence="3" id="KW-0804">Transcription</keyword>
<dbReference type="PANTHER" id="PTHR30363">
    <property type="entry name" value="HTH-TYPE TRANSCRIPTIONAL REGULATOR SRLR-RELATED"/>
    <property type="match status" value="1"/>
</dbReference>
<evidence type="ECO:0000256" key="3">
    <source>
        <dbReference type="ARBA" id="ARBA00023163"/>
    </source>
</evidence>
<dbReference type="InterPro" id="IPR036388">
    <property type="entry name" value="WH-like_DNA-bd_sf"/>
</dbReference>
<dbReference type="InterPro" id="IPR018356">
    <property type="entry name" value="Tscrpt_reg_HTH_DeoR_CS"/>
</dbReference>
<evidence type="ECO:0000256" key="1">
    <source>
        <dbReference type="ARBA" id="ARBA00023015"/>
    </source>
</evidence>
<dbReference type="SUPFAM" id="SSF100950">
    <property type="entry name" value="NagB/RpiA/CoA transferase-like"/>
    <property type="match status" value="1"/>
</dbReference>
<gene>
    <name evidence="5" type="ORF">JZO70_13015</name>
</gene>
<dbReference type="Gene3D" id="1.10.10.10">
    <property type="entry name" value="Winged helix-like DNA-binding domain superfamily/Winged helix DNA-binding domain"/>
    <property type="match status" value="1"/>
</dbReference>
<dbReference type="InterPro" id="IPR001034">
    <property type="entry name" value="DeoR_HTH"/>
</dbReference>
<dbReference type="Pfam" id="PF08220">
    <property type="entry name" value="HTH_DeoR"/>
    <property type="match status" value="1"/>
</dbReference>
<name>A0ABS3LBT6_9ENTE</name>
<reference evidence="5 6" key="1">
    <citation type="submission" date="2021-03" db="EMBL/GenBank/DDBJ databases">
        <title>Enterococcal diversity collection.</title>
        <authorList>
            <person name="Gilmore M.S."/>
            <person name="Schwartzman J."/>
            <person name="Van Tyne D."/>
            <person name="Martin M."/>
            <person name="Earl A.M."/>
            <person name="Manson A.L."/>
            <person name="Straub T."/>
            <person name="Salamzade R."/>
            <person name="Saavedra J."/>
            <person name="Lebreton F."/>
            <person name="Prichula J."/>
            <person name="Schaufler K."/>
            <person name="Gaca A."/>
            <person name="Sgardioli B."/>
            <person name="Wagenaar J."/>
            <person name="Strong T."/>
        </authorList>
    </citation>
    <scope>NUCLEOTIDE SEQUENCE [LARGE SCALE GENOMIC DNA]</scope>
    <source>
        <strain evidence="5 6">669A</strain>
    </source>
</reference>
<keyword evidence="2" id="KW-0238">DNA-binding</keyword>